<evidence type="ECO:0000256" key="5">
    <source>
        <dbReference type="SAM" id="Phobius"/>
    </source>
</evidence>
<dbReference type="InterPro" id="IPR013783">
    <property type="entry name" value="Ig-like_fold"/>
</dbReference>
<reference evidence="9" key="1">
    <citation type="submission" date="2025-08" db="UniProtKB">
        <authorList>
            <consortium name="RefSeq"/>
        </authorList>
    </citation>
    <scope>IDENTIFICATION</scope>
    <source>
        <tissue evidence="9">Kidney</tissue>
    </source>
</reference>
<dbReference type="PANTHER" id="PTHR11860:SF59">
    <property type="entry name" value="FAS APOPTOTIC INHIBITORY MOLECULE 3"/>
    <property type="match status" value="1"/>
</dbReference>
<evidence type="ECO:0000313" key="9">
    <source>
        <dbReference type="RefSeq" id="XP_012872914.1"/>
    </source>
</evidence>
<dbReference type="InterPro" id="IPR036179">
    <property type="entry name" value="Ig-like_dom_sf"/>
</dbReference>
<evidence type="ECO:0000313" key="8">
    <source>
        <dbReference type="Proteomes" id="UP000081671"/>
    </source>
</evidence>
<dbReference type="InParanoid" id="A0A1S3FA37"/>
<sequence length="362" mass="40015">MDFWLWSLYFLPVSGALRILPEVQLDGELGGSIIIKCPMPDINVRLYLCRQMTKSGACVTVVSSTFIRKEYWDRITLKPCSDKNLFLVAIMKLTESDSGIYACGVGKYTDLGKTQKVILNVHNAYEPFLEEEPISGPPEWFHRYLHMQMPKWLQIVTQTSSSESIAAVTTPAQRMESSPAHHSSPTTLAIHYPGVSRTSSVATAKPPTLLTTTTSKTPTQEGLFGHQVTSYNYHTRQRSFYHSDGSSSGSLDQGFHILVPTILGLLLLALLWLVIKRAVQRRKGELDTALSGPGASAPPQGPPQVSEAPRLLAQPWKASYEYVSLCHKPAVEMVDTDSDDYVNIANLTHLPGCSLGPIPWCQ</sequence>
<evidence type="ECO:0000256" key="2">
    <source>
        <dbReference type="ARBA" id="ARBA00022692"/>
    </source>
</evidence>
<name>A0A1S3FA37_DIPOR</name>
<evidence type="ECO:0000256" key="3">
    <source>
        <dbReference type="ARBA" id="ARBA00023136"/>
    </source>
</evidence>
<dbReference type="RefSeq" id="XP_012872914.1">
    <property type="nucleotide sequence ID" value="XM_013017460.1"/>
</dbReference>
<feature type="chain" id="PRO_5010200724" evidence="6">
    <location>
        <begin position="17"/>
        <end position="362"/>
    </location>
</feature>
<keyword evidence="8" id="KW-1185">Reference proteome</keyword>
<protein>
    <submittedName>
        <fullName evidence="9">Fas apoptotic inhibitory molecule 3 isoform X1</fullName>
    </submittedName>
</protein>
<dbReference type="KEGG" id="dord:105986513"/>
<comment type="subcellular location">
    <subcellularLocation>
        <location evidence="1">Cell membrane</location>
        <topology evidence="1">Single-pass membrane protein</topology>
    </subcellularLocation>
</comment>
<keyword evidence="3 5" id="KW-0472">Membrane</keyword>
<keyword evidence="2 5" id="KW-0812">Transmembrane</keyword>
<dbReference type="SUPFAM" id="SSF48726">
    <property type="entry name" value="Immunoglobulin"/>
    <property type="match status" value="1"/>
</dbReference>
<feature type="region of interest" description="Disordered" evidence="4">
    <location>
        <begin position="288"/>
        <end position="307"/>
    </location>
</feature>
<dbReference type="Gene3D" id="2.60.40.10">
    <property type="entry name" value="Immunoglobulins"/>
    <property type="match status" value="1"/>
</dbReference>
<keyword evidence="6" id="KW-0732">Signal</keyword>
<proteinExistence type="predicted"/>
<evidence type="ECO:0000259" key="7">
    <source>
        <dbReference type="Pfam" id="PF07686"/>
    </source>
</evidence>
<gene>
    <name evidence="9" type="primary">Fcmr</name>
</gene>
<evidence type="ECO:0000256" key="1">
    <source>
        <dbReference type="ARBA" id="ARBA00004162"/>
    </source>
</evidence>
<dbReference type="GO" id="GO:0004888">
    <property type="term" value="F:transmembrane signaling receptor activity"/>
    <property type="evidence" value="ECO:0007669"/>
    <property type="project" value="TreeGrafter"/>
</dbReference>
<dbReference type="AlphaFoldDB" id="A0A1S3FA37"/>
<dbReference type="CTD" id="9214"/>
<organism evidence="8 9">
    <name type="scientific">Dipodomys ordii</name>
    <name type="common">Ord's kangaroo rat</name>
    <dbReference type="NCBI Taxonomy" id="10020"/>
    <lineage>
        <taxon>Eukaryota</taxon>
        <taxon>Metazoa</taxon>
        <taxon>Chordata</taxon>
        <taxon>Craniata</taxon>
        <taxon>Vertebrata</taxon>
        <taxon>Euteleostomi</taxon>
        <taxon>Mammalia</taxon>
        <taxon>Eutheria</taxon>
        <taxon>Euarchontoglires</taxon>
        <taxon>Glires</taxon>
        <taxon>Rodentia</taxon>
        <taxon>Castorimorpha</taxon>
        <taxon>Heteromyidae</taxon>
        <taxon>Dipodomyinae</taxon>
        <taxon>Dipodomys</taxon>
    </lineage>
</organism>
<feature type="domain" description="Immunoglobulin V-set" evidence="7">
    <location>
        <begin position="24"/>
        <end position="122"/>
    </location>
</feature>
<accession>A0A1S3FA37</accession>
<dbReference type="GeneID" id="105986513"/>
<evidence type="ECO:0000256" key="4">
    <source>
        <dbReference type="SAM" id="MobiDB-lite"/>
    </source>
</evidence>
<keyword evidence="5" id="KW-1133">Transmembrane helix</keyword>
<evidence type="ECO:0000256" key="6">
    <source>
        <dbReference type="SAM" id="SignalP"/>
    </source>
</evidence>
<feature type="transmembrane region" description="Helical" evidence="5">
    <location>
        <begin position="255"/>
        <end position="275"/>
    </location>
</feature>
<dbReference type="GO" id="GO:0005886">
    <property type="term" value="C:plasma membrane"/>
    <property type="evidence" value="ECO:0007669"/>
    <property type="project" value="UniProtKB-SubCell"/>
</dbReference>
<dbReference type="FunCoup" id="A0A1S3FA37">
    <property type="interactions" value="254"/>
</dbReference>
<dbReference type="PANTHER" id="PTHR11860">
    <property type="entry name" value="POLYMERIC-IMMUNOGLOBULIN RECEPTOR"/>
    <property type="match status" value="1"/>
</dbReference>
<dbReference type="OrthoDB" id="9805957at2759"/>
<dbReference type="Pfam" id="PF07686">
    <property type="entry name" value="V-set"/>
    <property type="match status" value="1"/>
</dbReference>
<dbReference type="Proteomes" id="UP000081671">
    <property type="component" value="Unplaced"/>
</dbReference>
<dbReference type="InterPro" id="IPR050671">
    <property type="entry name" value="CD300_family_receptors"/>
</dbReference>
<dbReference type="InterPro" id="IPR013106">
    <property type="entry name" value="Ig_V-set"/>
</dbReference>
<dbReference type="STRING" id="10020.ENSDORP00000008315"/>
<feature type="signal peptide" evidence="6">
    <location>
        <begin position="1"/>
        <end position="16"/>
    </location>
</feature>